<dbReference type="RefSeq" id="WP_156712398.1">
    <property type="nucleotide sequence ID" value="NZ_WPHG01000002.1"/>
</dbReference>
<name>A0A844QHI9_9HYPH</name>
<proteinExistence type="predicted"/>
<dbReference type="Gene3D" id="1.10.10.1320">
    <property type="entry name" value="Anti-sigma factor, zinc-finger domain"/>
    <property type="match status" value="1"/>
</dbReference>
<dbReference type="NCBIfam" id="TIGR02451">
    <property type="entry name" value="anti_sig_ChrR"/>
    <property type="match status" value="1"/>
</dbReference>
<dbReference type="AlphaFoldDB" id="A0A844QHI9"/>
<comment type="caution">
    <text evidence="2">The sequence shown here is derived from an EMBL/GenBank/DDBJ whole genome shotgun (WGS) entry which is preliminary data.</text>
</comment>
<dbReference type="Gene3D" id="2.60.120.10">
    <property type="entry name" value="Jelly Rolls"/>
    <property type="match status" value="1"/>
</dbReference>
<dbReference type="InterPro" id="IPR012807">
    <property type="entry name" value="Anti-sigma_ChrR"/>
</dbReference>
<dbReference type="Proteomes" id="UP000463224">
    <property type="component" value="Unassembled WGS sequence"/>
</dbReference>
<dbReference type="Pfam" id="PF12973">
    <property type="entry name" value="Cupin_7"/>
    <property type="match status" value="1"/>
</dbReference>
<dbReference type="InterPro" id="IPR014710">
    <property type="entry name" value="RmlC-like_jellyroll"/>
</dbReference>
<sequence length="214" mass="22793">MTSAAQTVDSLIASHIAGTLPLPAHVLVAAHLQLKNDNRAFAGDLERLGGLGLSETPPIALSDRDRRLASVLDGADPGDGSNAGPTQNGLFPPILRDFVGFDVADVPWRTKMPGFREHDVGQIDGCHINLFWIRPGRAIPTHTHGGLELTLVLDGAFNDVNGRYGRGDIAFADETVEHRPVIEKDRPCIGLAVTAAPLRLTGPLGRRLIDIIGG</sequence>
<gene>
    <name evidence="2" type="ORF">GN330_09280</name>
</gene>
<reference evidence="2 3" key="1">
    <citation type="submission" date="2019-12" db="EMBL/GenBank/DDBJ databases">
        <title>Nitratireductor arenosus sp. nov., Isolated from sea sand, Jeju island, South Korea.</title>
        <authorList>
            <person name="Kim W."/>
        </authorList>
    </citation>
    <scope>NUCLEOTIDE SEQUENCE [LARGE SCALE GENOMIC DNA]</scope>
    <source>
        <strain evidence="2 3">CAU 1489</strain>
    </source>
</reference>
<dbReference type="EMBL" id="WPHG01000002">
    <property type="protein sequence ID" value="MVA97440.1"/>
    <property type="molecule type" value="Genomic_DNA"/>
</dbReference>
<organism evidence="2 3">
    <name type="scientific">Nitratireductor arenosus</name>
    <dbReference type="NCBI Taxonomy" id="2682096"/>
    <lineage>
        <taxon>Bacteria</taxon>
        <taxon>Pseudomonadati</taxon>
        <taxon>Pseudomonadota</taxon>
        <taxon>Alphaproteobacteria</taxon>
        <taxon>Hyphomicrobiales</taxon>
        <taxon>Phyllobacteriaceae</taxon>
        <taxon>Nitratireductor</taxon>
    </lineage>
</organism>
<protein>
    <submittedName>
        <fullName evidence="2">Transcriptional regulator</fullName>
    </submittedName>
</protein>
<dbReference type="InterPro" id="IPR011051">
    <property type="entry name" value="RmlC_Cupin_sf"/>
</dbReference>
<feature type="domain" description="ChrR-like cupin" evidence="1">
    <location>
        <begin position="101"/>
        <end position="189"/>
    </location>
</feature>
<accession>A0A844QHI9</accession>
<dbReference type="SUPFAM" id="SSF51182">
    <property type="entry name" value="RmlC-like cupins"/>
    <property type="match status" value="1"/>
</dbReference>
<dbReference type="CDD" id="cd20301">
    <property type="entry name" value="cupin_ChrR"/>
    <property type="match status" value="1"/>
</dbReference>
<evidence type="ECO:0000313" key="3">
    <source>
        <dbReference type="Proteomes" id="UP000463224"/>
    </source>
</evidence>
<evidence type="ECO:0000313" key="2">
    <source>
        <dbReference type="EMBL" id="MVA97440.1"/>
    </source>
</evidence>
<evidence type="ECO:0000259" key="1">
    <source>
        <dbReference type="Pfam" id="PF12973"/>
    </source>
</evidence>
<dbReference type="InterPro" id="IPR025979">
    <property type="entry name" value="ChrR-like_cupin_dom"/>
</dbReference>
<keyword evidence="3" id="KW-1185">Reference proteome</keyword>
<dbReference type="InterPro" id="IPR041916">
    <property type="entry name" value="Anti_sigma_zinc_sf"/>
</dbReference>